<protein>
    <recommendedName>
        <fullName evidence="6">Phytocyanin domain-containing protein</fullName>
    </recommendedName>
</protein>
<keyword evidence="4" id="KW-0472">Membrane</keyword>
<accession>A0A2G5C937</accession>
<dbReference type="Proteomes" id="UP000230069">
    <property type="component" value="Unassembled WGS sequence"/>
</dbReference>
<keyword evidence="4" id="KW-1133">Transmembrane helix</keyword>
<sequence length="185" mass="21149">MKITLHLMNNLFFILIIILSTINQIKSEEYTVGDDYGWNTGFDYFEWSQKYNFSVGDILVFNYVQGQHNTYEVTEDTYRSCNSSTGILQMYDSGNDKVSLTEAKKYWFICNIPDHCRGGMKFGIEVKQGSSNPGSTPQPPPPPPTQGSNNGYKIVQINGMVAWTLLAIFGIWFFELDFLIYCKII</sequence>
<dbReference type="GO" id="GO:0046872">
    <property type="term" value="F:metal ion binding"/>
    <property type="evidence" value="ECO:0007669"/>
    <property type="project" value="UniProtKB-KW"/>
</dbReference>
<evidence type="ECO:0000256" key="4">
    <source>
        <dbReference type="SAM" id="Phobius"/>
    </source>
</evidence>
<keyword evidence="2" id="KW-0186">Copper</keyword>
<name>A0A2G5C937_AQUCA</name>
<dbReference type="PROSITE" id="PS51485">
    <property type="entry name" value="PHYTOCYANIN"/>
    <property type="match status" value="1"/>
</dbReference>
<dbReference type="AlphaFoldDB" id="A0A2G5C937"/>
<proteinExistence type="predicted"/>
<dbReference type="FunFam" id="2.60.40.420:FF:000074">
    <property type="entry name" value="Blue copper binding protein-like"/>
    <property type="match status" value="1"/>
</dbReference>
<feature type="chain" id="PRO_5013653481" description="Phytocyanin domain-containing protein" evidence="5">
    <location>
        <begin position="28"/>
        <end position="185"/>
    </location>
</feature>
<evidence type="ECO:0000259" key="6">
    <source>
        <dbReference type="PROSITE" id="PS51485"/>
    </source>
</evidence>
<dbReference type="GO" id="GO:0009055">
    <property type="term" value="F:electron transfer activity"/>
    <property type="evidence" value="ECO:0007669"/>
    <property type="project" value="InterPro"/>
</dbReference>
<evidence type="ECO:0000256" key="2">
    <source>
        <dbReference type="ARBA" id="ARBA00023008"/>
    </source>
</evidence>
<keyword evidence="1" id="KW-0479">Metal-binding</keyword>
<gene>
    <name evidence="7" type="ORF">AQUCO_07500010v1</name>
</gene>
<dbReference type="OrthoDB" id="1921208at2759"/>
<dbReference type="Pfam" id="PF02298">
    <property type="entry name" value="Cu_bind_like"/>
    <property type="match status" value="1"/>
</dbReference>
<feature type="region of interest" description="Disordered" evidence="3">
    <location>
        <begin position="127"/>
        <end position="149"/>
    </location>
</feature>
<dbReference type="Gene3D" id="2.60.40.420">
    <property type="entry name" value="Cupredoxins - blue copper proteins"/>
    <property type="match status" value="1"/>
</dbReference>
<feature type="compositionally biased region" description="Pro residues" evidence="3">
    <location>
        <begin position="136"/>
        <end position="145"/>
    </location>
</feature>
<evidence type="ECO:0000256" key="1">
    <source>
        <dbReference type="ARBA" id="ARBA00022723"/>
    </source>
</evidence>
<evidence type="ECO:0000256" key="3">
    <source>
        <dbReference type="SAM" id="MobiDB-lite"/>
    </source>
</evidence>
<dbReference type="InterPro" id="IPR008972">
    <property type="entry name" value="Cupredoxin"/>
</dbReference>
<organism evidence="7 8">
    <name type="scientific">Aquilegia coerulea</name>
    <name type="common">Rocky mountain columbine</name>
    <dbReference type="NCBI Taxonomy" id="218851"/>
    <lineage>
        <taxon>Eukaryota</taxon>
        <taxon>Viridiplantae</taxon>
        <taxon>Streptophyta</taxon>
        <taxon>Embryophyta</taxon>
        <taxon>Tracheophyta</taxon>
        <taxon>Spermatophyta</taxon>
        <taxon>Magnoliopsida</taxon>
        <taxon>Ranunculales</taxon>
        <taxon>Ranunculaceae</taxon>
        <taxon>Thalictroideae</taxon>
        <taxon>Aquilegia</taxon>
    </lineage>
</organism>
<dbReference type="PANTHER" id="PTHR33021">
    <property type="entry name" value="BLUE COPPER PROTEIN"/>
    <property type="match status" value="1"/>
</dbReference>
<dbReference type="InterPro" id="IPR028871">
    <property type="entry name" value="BlueCu_1_BS"/>
</dbReference>
<dbReference type="InParanoid" id="A0A2G5C937"/>
<evidence type="ECO:0000313" key="7">
    <source>
        <dbReference type="EMBL" id="PIA27793.1"/>
    </source>
</evidence>
<keyword evidence="5" id="KW-0732">Signal</keyword>
<feature type="signal peptide" evidence="5">
    <location>
        <begin position="1"/>
        <end position="27"/>
    </location>
</feature>
<feature type="transmembrane region" description="Helical" evidence="4">
    <location>
        <begin position="160"/>
        <end position="182"/>
    </location>
</feature>
<dbReference type="GO" id="GO:0005886">
    <property type="term" value="C:plasma membrane"/>
    <property type="evidence" value="ECO:0007669"/>
    <property type="project" value="TreeGrafter"/>
</dbReference>
<dbReference type="SUPFAM" id="SSF49503">
    <property type="entry name" value="Cupredoxins"/>
    <property type="match status" value="1"/>
</dbReference>
<dbReference type="EMBL" id="KZ305092">
    <property type="protein sequence ID" value="PIA27793.1"/>
    <property type="molecule type" value="Genomic_DNA"/>
</dbReference>
<reference evidence="7 8" key="1">
    <citation type="submission" date="2017-09" db="EMBL/GenBank/DDBJ databases">
        <title>WGS assembly of Aquilegia coerulea Goldsmith.</title>
        <authorList>
            <person name="Hodges S."/>
            <person name="Kramer E."/>
            <person name="Nordborg M."/>
            <person name="Tomkins J."/>
            <person name="Borevitz J."/>
            <person name="Derieg N."/>
            <person name="Yan J."/>
            <person name="Mihaltcheva S."/>
            <person name="Hayes R.D."/>
            <person name="Rokhsar D."/>
        </authorList>
    </citation>
    <scope>NUCLEOTIDE SEQUENCE [LARGE SCALE GENOMIC DNA]</scope>
    <source>
        <strain evidence="8">cv. Goldsmith</strain>
    </source>
</reference>
<dbReference type="InterPro" id="IPR003245">
    <property type="entry name" value="Phytocyanin_dom"/>
</dbReference>
<evidence type="ECO:0000256" key="5">
    <source>
        <dbReference type="SAM" id="SignalP"/>
    </source>
</evidence>
<keyword evidence="4" id="KW-0812">Transmembrane</keyword>
<dbReference type="CDD" id="cd04216">
    <property type="entry name" value="Phytocyanin"/>
    <property type="match status" value="1"/>
</dbReference>
<evidence type="ECO:0000313" key="8">
    <source>
        <dbReference type="Proteomes" id="UP000230069"/>
    </source>
</evidence>
<feature type="domain" description="Phytocyanin" evidence="6">
    <location>
        <begin position="28"/>
        <end position="128"/>
    </location>
</feature>
<keyword evidence="8" id="KW-1185">Reference proteome</keyword>
<dbReference type="PANTHER" id="PTHR33021:SF179">
    <property type="entry name" value="OS09G0541100 PROTEIN"/>
    <property type="match status" value="1"/>
</dbReference>
<dbReference type="InterPro" id="IPR039391">
    <property type="entry name" value="Phytocyanin-like"/>
</dbReference>
<dbReference type="PROSITE" id="PS00196">
    <property type="entry name" value="COPPER_BLUE"/>
    <property type="match status" value="1"/>
</dbReference>